<evidence type="ECO:0000313" key="14">
    <source>
        <dbReference type="Proteomes" id="UP000075806"/>
    </source>
</evidence>
<dbReference type="GO" id="GO:0005886">
    <property type="term" value="C:plasma membrane"/>
    <property type="evidence" value="ECO:0007669"/>
    <property type="project" value="UniProtKB-SubCell"/>
</dbReference>
<name>A0A162EKH7_9BACI</name>
<keyword evidence="8 12" id="KW-1133">Transmembrane helix</keyword>
<comment type="subcellular location">
    <subcellularLocation>
        <location evidence="1">Cell membrane</location>
        <topology evidence="1">Multi-pass membrane protein</topology>
    </subcellularLocation>
</comment>
<evidence type="ECO:0000256" key="7">
    <source>
        <dbReference type="ARBA" id="ARBA00022801"/>
    </source>
</evidence>
<protein>
    <recommendedName>
        <fullName evidence="3 11">Protease PrsW</fullName>
        <ecNumber evidence="11">3.4.-.-</ecNumber>
    </recommendedName>
    <alternativeName>
        <fullName evidence="10 11">Protease responsible for activating sigma-W</fullName>
    </alternativeName>
</protein>
<evidence type="ECO:0000256" key="4">
    <source>
        <dbReference type="ARBA" id="ARBA00022475"/>
    </source>
</evidence>
<feature type="transmembrane region" description="Helical" evidence="12">
    <location>
        <begin position="160"/>
        <end position="177"/>
    </location>
</feature>
<keyword evidence="5 11" id="KW-0645">Protease</keyword>
<comment type="caution">
    <text evidence="13">The sequence shown here is derived from an EMBL/GenBank/DDBJ whole genome shotgun (WGS) entry which is preliminary data.</text>
</comment>
<sequence>MFAVFTAAIAPGMALLAYFYLRNQYTPTINGLILRTFFIGALLVFPVMVLQYAFMIEDVFSDSISQSIIVYGFFEEFFKWFLLIIFAYQHGEFKRRYDGIIFGVSISLGFASVENIFYLFAHGLENAVGRAILPVSSHSLFGVIMGYYMGKSKLEPNNKSSYMILALLLPVALHSLYDLILSVFHFYFLYIMIPFMILLWWFALHKVKVASQLDD</sequence>
<feature type="transmembrane region" description="Helical" evidence="12">
    <location>
        <begin position="127"/>
        <end position="148"/>
    </location>
</feature>
<evidence type="ECO:0000313" key="13">
    <source>
        <dbReference type="EMBL" id="KYG33127.1"/>
    </source>
</evidence>
<keyword evidence="4 11" id="KW-1003">Cell membrane</keyword>
<dbReference type="RefSeq" id="WP_061948015.1">
    <property type="nucleotide sequence ID" value="NZ_LTAO01000009.1"/>
</dbReference>
<dbReference type="Pfam" id="PF13367">
    <property type="entry name" value="PrsW-protease"/>
    <property type="match status" value="1"/>
</dbReference>
<comment type="similarity">
    <text evidence="2 11">Belongs to the protease PrsW family.</text>
</comment>
<dbReference type="GO" id="GO:0006508">
    <property type="term" value="P:proteolysis"/>
    <property type="evidence" value="ECO:0007669"/>
    <property type="project" value="UniProtKB-KW"/>
</dbReference>
<dbReference type="OrthoDB" id="5504276at2"/>
<evidence type="ECO:0000256" key="2">
    <source>
        <dbReference type="ARBA" id="ARBA00009165"/>
    </source>
</evidence>
<keyword evidence="9 11" id="KW-0472">Membrane</keyword>
<keyword evidence="6 12" id="KW-0812">Transmembrane</keyword>
<evidence type="ECO:0000256" key="12">
    <source>
        <dbReference type="SAM" id="Phobius"/>
    </source>
</evidence>
<reference evidence="13" key="1">
    <citation type="submission" date="2016-02" db="EMBL/GenBank/DDBJ databases">
        <title>Genome sequence of Bacillus trypoxylicola KCTC 13244(T).</title>
        <authorList>
            <person name="Jeong H."/>
            <person name="Park S.-H."/>
            <person name="Choi S.-K."/>
        </authorList>
    </citation>
    <scope>NUCLEOTIDE SEQUENCE [LARGE SCALE GENOMIC DNA]</scope>
    <source>
        <strain evidence="13">KCTC 13244</strain>
    </source>
</reference>
<comment type="function">
    <text evidence="11">Involved in the degradation of specific anti-sigma factors.</text>
</comment>
<keyword evidence="7 11" id="KW-0378">Hydrolase</keyword>
<feature type="transmembrane region" description="Helical" evidence="12">
    <location>
        <begin position="183"/>
        <end position="203"/>
    </location>
</feature>
<evidence type="ECO:0000256" key="8">
    <source>
        <dbReference type="ARBA" id="ARBA00022989"/>
    </source>
</evidence>
<dbReference type="EMBL" id="LTAO01000009">
    <property type="protein sequence ID" value="KYG33127.1"/>
    <property type="molecule type" value="Genomic_DNA"/>
</dbReference>
<accession>A0A162EKH7</accession>
<dbReference type="PIRSF" id="PIRSF016933">
    <property type="entry name" value="PrsW"/>
    <property type="match status" value="1"/>
</dbReference>
<evidence type="ECO:0000256" key="10">
    <source>
        <dbReference type="ARBA" id="ARBA00030345"/>
    </source>
</evidence>
<feature type="transmembrane region" description="Helical" evidence="12">
    <location>
        <begin position="68"/>
        <end position="88"/>
    </location>
</feature>
<evidence type="ECO:0000256" key="6">
    <source>
        <dbReference type="ARBA" id="ARBA00022692"/>
    </source>
</evidence>
<evidence type="ECO:0000256" key="3">
    <source>
        <dbReference type="ARBA" id="ARBA00018997"/>
    </source>
</evidence>
<evidence type="ECO:0000256" key="9">
    <source>
        <dbReference type="ARBA" id="ARBA00023136"/>
    </source>
</evidence>
<dbReference type="InterPro" id="IPR026898">
    <property type="entry name" value="PrsW"/>
</dbReference>
<dbReference type="AlphaFoldDB" id="A0A162EKH7"/>
<feature type="transmembrane region" description="Helical" evidence="12">
    <location>
        <begin position="33"/>
        <end position="56"/>
    </location>
</feature>
<dbReference type="STRING" id="519424.AZF04_17425"/>
<dbReference type="PANTHER" id="PTHR36844">
    <property type="entry name" value="PROTEASE PRSW"/>
    <property type="match status" value="1"/>
</dbReference>
<keyword evidence="14" id="KW-1185">Reference proteome</keyword>
<feature type="transmembrane region" description="Helical" evidence="12">
    <location>
        <begin position="6"/>
        <end position="21"/>
    </location>
</feature>
<proteinExistence type="inferred from homology"/>
<evidence type="ECO:0000256" key="1">
    <source>
        <dbReference type="ARBA" id="ARBA00004651"/>
    </source>
</evidence>
<dbReference type="InterPro" id="IPR023596">
    <property type="entry name" value="Peptidase_PrsW_arch/bac"/>
</dbReference>
<evidence type="ECO:0000256" key="5">
    <source>
        <dbReference type="ARBA" id="ARBA00022670"/>
    </source>
</evidence>
<feature type="transmembrane region" description="Helical" evidence="12">
    <location>
        <begin position="100"/>
        <end position="121"/>
    </location>
</feature>
<dbReference type="EC" id="3.4.-.-" evidence="11"/>
<dbReference type="PANTHER" id="PTHR36844:SF1">
    <property type="entry name" value="PROTEASE PRSW"/>
    <property type="match status" value="1"/>
</dbReference>
<organism evidence="13 14">
    <name type="scientific">Alkalihalobacillus trypoxylicola</name>
    <dbReference type="NCBI Taxonomy" id="519424"/>
    <lineage>
        <taxon>Bacteria</taxon>
        <taxon>Bacillati</taxon>
        <taxon>Bacillota</taxon>
        <taxon>Bacilli</taxon>
        <taxon>Bacillales</taxon>
        <taxon>Bacillaceae</taxon>
        <taxon>Alkalihalobacillus</taxon>
    </lineage>
</organism>
<dbReference type="NCBIfam" id="NF033739">
    <property type="entry name" value="intramemb_PrsW"/>
    <property type="match status" value="1"/>
</dbReference>
<gene>
    <name evidence="13" type="ORF">AZF04_17425</name>
</gene>
<dbReference type="GO" id="GO:0008233">
    <property type="term" value="F:peptidase activity"/>
    <property type="evidence" value="ECO:0007669"/>
    <property type="project" value="UniProtKB-KW"/>
</dbReference>
<dbReference type="Proteomes" id="UP000075806">
    <property type="component" value="Unassembled WGS sequence"/>
</dbReference>
<evidence type="ECO:0000256" key="11">
    <source>
        <dbReference type="PIRNR" id="PIRNR016933"/>
    </source>
</evidence>